<feature type="compositionally biased region" description="Low complexity" evidence="7">
    <location>
        <begin position="131"/>
        <end position="141"/>
    </location>
</feature>
<dbReference type="PANTHER" id="PTHR14464:SF4">
    <property type="entry name" value="EXONUCLEASE V"/>
    <property type="match status" value="1"/>
</dbReference>
<evidence type="ECO:0000256" key="3">
    <source>
        <dbReference type="ARBA" id="ARBA00011245"/>
    </source>
</evidence>
<gene>
    <name evidence="8" type="ORF">B0T19DRAFT_427675</name>
</gene>
<reference evidence="8" key="2">
    <citation type="submission" date="2023-06" db="EMBL/GenBank/DDBJ databases">
        <authorList>
            <consortium name="Lawrence Berkeley National Laboratory"/>
            <person name="Haridas S."/>
            <person name="Hensen N."/>
            <person name="Bonometti L."/>
            <person name="Westerberg I."/>
            <person name="Brannstrom I.O."/>
            <person name="Guillou S."/>
            <person name="Cros-Aarteil S."/>
            <person name="Calhoun S."/>
            <person name="Kuo A."/>
            <person name="Mondo S."/>
            <person name="Pangilinan J."/>
            <person name="Riley R."/>
            <person name="Labutti K."/>
            <person name="Andreopoulos B."/>
            <person name="Lipzen A."/>
            <person name="Chen C."/>
            <person name="Yanf M."/>
            <person name="Daum C."/>
            <person name="Ng V."/>
            <person name="Clum A."/>
            <person name="Steindorff A."/>
            <person name="Ohm R."/>
            <person name="Martin F."/>
            <person name="Silar P."/>
            <person name="Natvig D."/>
            <person name="Lalanne C."/>
            <person name="Gautier V."/>
            <person name="Ament-Velasquez S.L."/>
            <person name="Kruys A."/>
            <person name="Hutchinson M.I."/>
            <person name="Powell A.J."/>
            <person name="Barry K."/>
            <person name="Miller A.N."/>
            <person name="Grigoriev I.V."/>
            <person name="Debuchy R."/>
            <person name="Gladieux P."/>
            <person name="Thoren M.H."/>
            <person name="Johannesson H."/>
        </authorList>
    </citation>
    <scope>NUCLEOTIDE SEQUENCE</scope>
    <source>
        <strain evidence="8">SMH4131-1</strain>
    </source>
</reference>
<dbReference type="EMBL" id="JAUEPO010000004">
    <property type="protein sequence ID" value="KAK3324070.1"/>
    <property type="molecule type" value="Genomic_DNA"/>
</dbReference>
<evidence type="ECO:0000256" key="6">
    <source>
        <dbReference type="ARBA" id="ARBA00022839"/>
    </source>
</evidence>
<feature type="compositionally biased region" description="Polar residues" evidence="7">
    <location>
        <begin position="364"/>
        <end position="373"/>
    </location>
</feature>
<evidence type="ECO:0000256" key="1">
    <source>
        <dbReference type="ARBA" id="ARBA00001966"/>
    </source>
</evidence>
<keyword evidence="5" id="KW-0540">Nuclease</keyword>
<dbReference type="GO" id="GO:0005739">
    <property type="term" value="C:mitochondrion"/>
    <property type="evidence" value="ECO:0007669"/>
    <property type="project" value="TreeGrafter"/>
</dbReference>
<dbReference type="PANTHER" id="PTHR14464">
    <property type="entry name" value="EXONUCLEASE V"/>
    <property type="match status" value="1"/>
</dbReference>
<evidence type="ECO:0000313" key="9">
    <source>
        <dbReference type="Proteomes" id="UP001286456"/>
    </source>
</evidence>
<dbReference type="GO" id="GO:0036297">
    <property type="term" value="P:interstrand cross-link repair"/>
    <property type="evidence" value="ECO:0007669"/>
    <property type="project" value="TreeGrafter"/>
</dbReference>
<keyword evidence="9" id="KW-1185">Reference proteome</keyword>
<dbReference type="GO" id="GO:0045145">
    <property type="term" value="F:single-stranded DNA 5'-3' DNA exonuclease activity"/>
    <property type="evidence" value="ECO:0007669"/>
    <property type="project" value="InterPro"/>
</dbReference>
<evidence type="ECO:0000256" key="4">
    <source>
        <dbReference type="ARBA" id="ARBA00022485"/>
    </source>
</evidence>
<keyword evidence="4" id="KW-0479">Metal-binding</keyword>
<dbReference type="InterPro" id="IPR019190">
    <property type="entry name" value="EXOV"/>
</dbReference>
<evidence type="ECO:0000256" key="7">
    <source>
        <dbReference type="SAM" id="MobiDB-lite"/>
    </source>
</evidence>
<reference evidence="8" key="1">
    <citation type="journal article" date="2023" name="Mol. Phylogenet. Evol.">
        <title>Genome-scale phylogeny and comparative genomics of the fungal order Sordariales.</title>
        <authorList>
            <person name="Hensen N."/>
            <person name="Bonometti L."/>
            <person name="Westerberg I."/>
            <person name="Brannstrom I.O."/>
            <person name="Guillou S."/>
            <person name="Cros-Aarteil S."/>
            <person name="Calhoun S."/>
            <person name="Haridas S."/>
            <person name="Kuo A."/>
            <person name="Mondo S."/>
            <person name="Pangilinan J."/>
            <person name="Riley R."/>
            <person name="LaButti K."/>
            <person name="Andreopoulos B."/>
            <person name="Lipzen A."/>
            <person name="Chen C."/>
            <person name="Yan M."/>
            <person name="Daum C."/>
            <person name="Ng V."/>
            <person name="Clum A."/>
            <person name="Steindorff A."/>
            <person name="Ohm R.A."/>
            <person name="Martin F."/>
            <person name="Silar P."/>
            <person name="Natvig D.O."/>
            <person name="Lalanne C."/>
            <person name="Gautier V."/>
            <person name="Ament-Velasquez S.L."/>
            <person name="Kruys A."/>
            <person name="Hutchinson M.I."/>
            <person name="Powell A.J."/>
            <person name="Barry K."/>
            <person name="Miller A.N."/>
            <person name="Grigoriev I.V."/>
            <person name="Debuchy R."/>
            <person name="Gladieux P."/>
            <person name="Hiltunen Thoren M."/>
            <person name="Johannesson H."/>
        </authorList>
    </citation>
    <scope>NUCLEOTIDE SEQUENCE</scope>
    <source>
        <strain evidence="8">SMH4131-1</strain>
    </source>
</reference>
<name>A0AAE0IFA3_9PEZI</name>
<keyword evidence="4" id="KW-0004">4Fe-4S</keyword>
<comment type="caution">
    <text evidence="8">The sequence shown here is derived from an EMBL/GenBank/DDBJ whole genome shotgun (WGS) entry which is preliminary data.</text>
</comment>
<feature type="compositionally biased region" description="Low complexity" evidence="7">
    <location>
        <begin position="349"/>
        <end position="363"/>
    </location>
</feature>
<dbReference type="Proteomes" id="UP001286456">
    <property type="component" value="Unassembled WGS sequence"/>
</dbReference>
<dbReference type="Pfam" id="PF09810">
    <property type="entry name" value="Exo5"/>
    <property type="match status" value="1"/>
</dbReference>
<dbReference type="AlphaFoldDB" id="A0AAE0IFA3"/>
<organism evidence="8 9">
    <name type="scientific">Cercophora scortea</name>
    <dbReference type="NCBI Taxonomy" id="314031"/>
    <lineage>
        <taxon>Eukaryota</taxon>
        <taxon>Fungi</taxon>
        <taxon>Dikarya</taxon>
        <taxon>Ascomycota</taxon>
        <taxon>Pezizomycotina</taxon>
        <taxon>Sordariomycetes</taxon>
        <taxon>Sordariomycetidae</taxon>
        <taxon>Sordariales</taxon>
        <taxon>Lasiosphaeriaceae</taxon>
        <taxon>Cercophora</taxon>
    </lineage>
</organism>
<feature type="region of interest" description="Disordered" evidence="7">
    <location>
        <begin position="345"/>
        <end position="373"/>
    </location>
</feature>
<comment type="similarity">
    <text evidence="2">Belongs to the EXO5 family.</text>
</comment>
<comment type="subunit">
    <text evidence="3">Monomer.</text>
</comment>
<evidence type="ECO:0000256" key="2">
    <source>
        <dbReference type="ARBA" id="ARBA00009797"/>
    </source>
</evidence>
<proteinExistence type="inferred from homology"/>
<evidence type="ECO:0000256" key="5">
    <source>
        <dbReference type="ARBA" id="ARBA00022722"/>
    </source>
</evidence>
<keyword evidence="4" id="KW-0408">Iron</keyword>
<feature type="compositionally biased region" description="Low complexity" evidence="7">
    <location>
        <begin position="36"/>
        <end position="69"/>
    </location>
</feature>
<dbReference type="GO" id="GO:0005634">
    <property type="term" value="C:nucleus"/>
    <property type="evidence" value="ECO:0007669"/>
    <property type="project" value="TreeGrafter"/>
</dbReference>
<feature type="region of interest" description="Disordered" evidence="7">
    <location>
        <begin position="119"/>
        <end position="148"/>
    </location>
</feature>
<comment type="cofactor">
    <cofactor evidence="1">
        <name>[4Fe-4S] cluster</name>
        <dbReference type="ChEBI" id="CHEBI:49883"/>
    </cofactor>
</comment>
<keyword evidence="6 8" id="KW-0378">Hydrolase</keyword>
<dbReference type="GO" id="GO:0051539">
    <property type="term" value="F:4 iron, 4 sulfur cluster binding"/>
    <property type="evidence" value="ECO:0007669"/>
    <property type="project" value="UniProtKB-KW"/>
</dbReference>
<protein>
    <submittedName>
        <fullName evidence="8">Exonuclease V</fullName>
    </submittedName>
</protein>
<feature type="region of interest" description="Disordered" evidence="7">
    <location>
        <begin position="35"/>
        <end position="76"/>
    </location>
</feature>
<keyword evidence="6 8" id="KW-0269">Exonuclease</keyword>
<evidence type="ECO:0000313" key="8">
    <source>
        <dbReference type="EMBL" id="KAK3324070.1"/>
    </source>
</evidence>
<sequence length="612" mass="68074">MATSWASSYSDSDSDYGYDLSLEDEELLCGIIDSISPPSSAAAAPSKSTSKSSYKTTTTATPNATAPNPDSIPVPASRPITAISAKAVVAAELALQNLTEDDLAFDISELEPEPELETSYYYRDEPDPEIVDPVPRRQSLSSKRRLSPSVAEDDAGLASFISRTKAKSTPTVVPDPEVIYPDLSRALSEAESTAAFFAPQEAPLPEVGDTESPRDTRAPILRFRTSPRKTFSVSDLVAGAWCELQYYYTLSRLPGGRKLPTEAMKRGSGIHETLEKQVYTTVEVDIKKPEDAFGLKLWNIIQGLRTLRDTGLTRELEVWGLVDGNVVNGVIDGLSYENPDPQLEEEVLSSRGSQSSQGSNSQQTDYFPSSTPSTGSIFITDVKTRGTKTPPSRVQTRGTIIQLFLYHRFLSEMASDKLDYLSIFARYRLNPDQPFSDAFMAQIGALHEEVFSDDDGSSDFVSAVSTTSKLPPSEADSPSSDLLEETMKYRTLRSLLPLLKFEIQLTFPRGASTLGQIVAVEYRYRAKTEADEANGAIICVNTHYVEQETLDMYLRDTMQWWRGEREPRGVVLEEAYKCHSCEFVHDCEWRSKLDQEALRKARVRRKRTSEKW</sequence>
<keyword evidence="4" id="KW-0411">Iron-sulfur</keyword>
<accession>A0AAE0IFA3</accession>